<proteinExistence type="predicted"/>
<sequence>MPANVSVAEMNKAFWEIRSRIQRIENTSDNDDDLWSDHISALLKYHTVNFIPYLQKFLKKGGNQFNSIVIDDLDQLIQENALLDYYRPLIEWLEQNI</sequence>
<reference evidence="1 2" key="1">
    <citation type="journal article" date="2015" name="Parasit. Vectors">
        <title>Draft genome of the scabies mite.</title>
        <authorList>
            <person name="Rider S.D.Jr."/>
            <person name="Morgan M.S."/>
            <person name="Arlian L.G."/>
        </authorList>
    </citation>
    <scope>NUCLEOTIDE SEQUENCE [LARGE SCALE GENOMIC DNA]</scope>
    <source>
        <strain evidence="1">Arlian Lab</strain>
    </source>
</reference>
<dbReference type="SUPFAM" id="SSF55486">
    <property type="entry name" value="Metalloproteases ('zincins'), catalytic domain"/>
    <property type="match status" value="1"/>
</dbReference>
<organism evidence="1 2">
    <name type="scientific">Sarcoptes scabiei</name>
    <name type="common">Itch mite</name>
    <name type="synonym">Acarus scabiei</name>
    <dbReference type="NCBI Taxonomy" id="52283"/>
    <lineage>
        <taxon>Eukaryota</taxon>
        <taxon>Metazoa</taxon>
        <taxon>Ecdysozoa</taxon>
        <taxon>Arthropoda</taxon>
        <taxon>Chelicerata</taxon>
        <taxon>Arachnida</taxon>
        <taxon>Acari</taxon>
        <taxon>Acariformes</taxon>
        <taxon>Sarcoptiformes</taxon>
        <taxon>Astigmata</taxon>
        <taxon>Psoroptidia</taxon>
        <taxon>Sarcoptoidea</taxon>
        <taxon>Sarcoptidae</taxon>
        <taxon>Sarcoptinae</taxon>
        <taxon>Sarcoptes</taxon>
    </lineage>
</organism>
<dbReference type="EMBL" id="JXLN01000961">
    <property type="protein sequence ID" value="KPM02108.1"/>
    <property type="molecule type" value="Genomic_DNA"/>
</dbReference>
<dbReference type="AlphaFoldDB" id="A0A131ZTJ3"/>
<protein>
    <submittedName>
        <fullName evidence="1">Uncharacterized protein</fullName>
    </submittedName>
</protein>
<gene>
    <name evidence="1" type="ORF">QR98_0005140</name>
</gene>
<dbReference type="Proteomes" id="UP000616769">
    <property type="component" value="Unassembled WGS sequence"/>
</dbReference>
<evidence type="ECO:0000313" key="2">
    <source>
        <dbReference type="Proteomes" id="UP000616769"/>
    </source>
</evidence>
<evidence type="ECO:0000313" key="1">
    <source>
        <dbReference type="EMBL" id="KPM02108.1"/>
    </source>
</evidence>
<accession>A0A131ZTJ3</accession>
<name>A0A131ZTJ3_SARSC</name>
<dbReference type="VEuPathDB" id="VectorBase:SSCA003632"/>
<comment type="caution">
    <text evidence="1">The sequence shown here is derived from an EMBL/GenBank/DDBJ whole genome shotgun (WGS) entry which is preliminary data.</text>
</comment>